<dbReference type="SUPFAM" id="SSF141371">
    <property type="entry name" value="PilZ domain-like"/>
    <property type="match status" value="1"/>
</dbReference>
<dbReference type="Proteomes" id="UP000229641">
    <property type="component" value="Unassembled WGS sequence"/>
</dbReference>
<sequence length="154" mass="18326">MVKTKIQSERRRFIRKPMCFPLKYKAVRKWEGEDVKEEQSRAIDVSRGGLLFSSSYRIKKGQPLLLEVPLENNLFNVRAKVMRCNKSGGEKLYNIGVCFAKIHDAFQVKLIEQIYLIDEYRKLRSLQLGRKMSLNAASKEWIKRYSKRFEKLYW</sequence>
<feature type="domain" description="PilZ" evidence="1">
    <location>
        <begin position="9"/>
        <end position="114"/>
    </location>
</feature>
<dbReference type="AlphaFoldDB" id="A0A2H0LXD5"/>
<comment type="caution">
    <text evidence="2">The sequence shown here is derived from an EMBL/GenBank/DDBJ whole genome shotgun (WGS) entry which is preliminary data.</text>
</comment>
<evidence type="ECO:0000313" key="3">
    <source>
        <dbReference type="Proteomes" id="UP000229641"/>
    </source>
</evidence>
<reference evidence="2 3" key="1">
    <citation type="submission" date="2017-09" db="EMBL/GenBank/DDBJ databases">
        <title>Depth-based differentiation of microbial function through sediment-hosted aquifers and enrichment of novel symbionts in the deep terrestrial subsurface.</title>
        <authorList>
            <person name="Probst A.J."/>
            <person name="Ladd B."/>
            <person name="Jarett J.K."/>
            <person name="Geller-Mcgrath D.E."/>
            <person name="Sieber C.M."/>
            <person name="Emerson J.B."/>
            <person name="Anantharaman K."/>
            <person name="Thomas B.C."/>
            <person name="Malmstrom R."/>
            <person name="Stieglmeier M."/>
            <person name="Klingl A."/>
            <person name="Woyke T."/>
            <person name="Ryan C.M."/>
            <person name="Banfield J.F."/>
        </authorList>
    </citation>
    <scope>NUCLEOTIDE SEQUENCE [LARGE SCALE GENOMIC DNA]</scope>
    <source>
        <strain evidence="2">CG11_big_fil_rev_8_21_14_0_20_42_13</strain>
    </source>
</reference>
<protein>
    <recommendedName>
        <fullName evidence="1">PilZ domain-containing protein</fullName>
    </recommendedName>
</protein>
<evidence type="ECO:0000259" key="1">
    <source>
        <dbReference type="Pfam" id="PF07238"/>
    </source>
</evidence>
<dbReference type="GO" id="GO:0035438">
    <property type="term" value="F:cyclic-di-GMP binding"/>
    <property type="evidence" value="ECO:0007669"/>
    <property type="project" value="InterPro"/>
</dbReference>
<dbReference type="Gene3D" id="2.40.10.220">
    <property type="entry name" value="predicted glycosyltransferase like domains"/>
    <property type="match status" value="1"/>
</dbReference>
<dbReference type="InterPro" id="IPR009875">
    <property type="entry name" value="PilZ_domain"/>
</dbReference>
<proteinExistence type="predicted"/>
<gene>
    <name evidence="2" type="ORF">COV72_05235</name>
</gene>
<dbReference type="EMBL" id="PCWA01000075">
    <property type="protein sequence ID" value="PIQ89046.1"/>
    <property type="molecule type" value="Genomic_DNA"/>
</dbReference>
<name>A0A2H0LXD5_9BACT</name>
<organism evidence="2 3">
    <name type="scientific">Candidatus Ghiorseimicrobium undicola</name>
    <dbReference type="NCBI Taxonomy" id="1974746"/>
    <lineage>
        <taxon>Bacteria</taxon>
        <taxon>Pseudomonadati</taxon>
        <taxon>Candidatus Omnitrophota</taxon>
        <taxon>Candidatus Ghiorseimicrobium</taxon>
    </lineage>
</organism>
<accession>A0A2H0LXD5</accession>
<dbReference type="Pfam" id="PF07238">
    <property type="entry name" value="PilZ"/>
    <property type="match status" value="1"/>
</dbReference>
<evidence type="ECO:0000313" key="2">
    <source>
        <dbReference type="EMBL" id="PIQ89046.1"/>
    </source>
</evidence>